<reference evidence="1 2" key="1">
    <citation type="submission" date="2015-09" db="EMBL/GenBank/DDBJ databases">
        <title>Draft genome sequence of Kouleothrix aurantiaca JCM 19913.</title>
        <authorList>
            <person name="Hemp J."/>
        </authorList>
    </citation>
    <scope>NUCLEOTIDE SEQUENCE [LARGE SCALE GENOMIC DNA]</scope>
    <source>
        <strain evidence="1 2">COM-B</strain>
    </source>
</reference>
<dbReference type="InterPro" id="IPR026350">
    <property type="entry name" value="GxxExxY"/>
</dbReference>
<name>A0A0P9D930_9CHLR</name>
<organism evidence="1 2">
    <name type="scientific">Kouleothrix aurantiaca</name>
    <dbReference type="NCBI Taxonomy" id="186479"/>
    <lineage>
        <taxon>Bacteria</taxon>
        <taxon>Bacillati</taxon>
        <taxon>Chloroflexota</taxon>
        <taxon>Chloroflexia</taxon>
        <taxon>Chloroflexales</taxon>
        <taxon>Roseiflexineae</taxon>
        <taxon>Roseiflexaceae</taxon>
        <taxon>Kouleothrix</taxon>
    </lineage>
</organism>
<dbReference type="AlphaFoldDB" id="A0A0P9D930"/>
<dbReference type="NCBIfam" id="TIGR04256">
    <property type="entry name" value="GxxExxY"/>
    <property type="match status" value="1"/>
</dbReference>
<dbReference type="EMBL" id="LJCR01002253">
    <property type="protein sequence ID" value="KPV49011.1"/>
    <property type="molecule type" value="Genomic_DNA"/>
</dbReference>
<dbReference type="PATRIC" id="fig|186479.3.peg.4385"/>
<proteinExistence type="predicted"/>
<protein>
    <submittedName>
        <fullName evidence="1">GxxExxY protein</fullName>
    </submittedName>
</protein>
<keyword evidence="2" id="KW-1185">Reference proteome</keyword>
<dbReference type="Proteomes" id="UP000050509">
    <property type="component" value="Unassembled WGS sequence"/>
</dbReference>
<dbReference type="Pfam" id="PF13366">
    <property type="entry name" value="PDDEXK_3"/>
    <property type="match status" value="1"/>
</dbReference>
<sequence>MQRSLSPQEEHIATIIVDAAITVHKALGPGLLESIYEACLYHELTKRKLRCQRQVALPIMYDGIVFEEGLRLDLLVEDLIICELKATDQMHPVYMAQIMSHLKLAHKRLGFLMNFNVPLMKNGIRRVVI</sequence>
<evidence type="ECO:0000313" key="2">
    <source>
        <dbReference type="Proteomes" id="UP000050509"/>
    </source>
</evidence>
<accession>A0A0P9D930</accession>
<gene>
    <name evidence="1" type="ORF">SE17_35005</name>
</gene>
<comment type="caution">
    <text evidence="1">The sequence shown here is derived from an EMBL/GenBank/DDBJ whole genome shotgun (WGS) entry which is preliminary data.</text>
</comment>
<evidence type="ECO:0000313" key="1">
    <source>
        <dbReference type="EMBL" id="KPV49011.1"/>
    </source>
</evidence>